<dbReference type="Proteomes" id="UP000054776">
    <property type="component" value="Unassembled WGS sequence"/>
</dbReference>
<name>A0A0V0YYB7_TRISP</name>
<gene>
    <name evidence="1" type="ORF">T01_6213</name>
</gene>
<organism evidence="1 2">
    <name type="scientific">Trichinella spiralis</name>
    <name type="common">Trichina worm</name>
    <dbReference type="NCBI Taxonomy" id="6334"/>
    <lineage>
        <taxon>Eukaryota</taxon>
        <taxon>Metazoa</taxon>
        <taxon>Ecdysozoa</taxon>
        <taxon>Nematoda</taxon>
        <taxon>Enoplea</taxon>
        <taxon>Dorylaimia</taxon>
        <taxon>Trichinellida</taxon>
        <taxon>Trichinellidae</taxon>
        <taxon>Trichinella</taxon>
    </lineage>
</organism>
<proteinExistence type="predicted"/>
<dbReference type="EMBL" id="JYDH01003904">
    <property type="protein sequence ID" value="KRY05027.1"/>
    <property type="molecule type" value="Genomic_DNA"/>
</dbReference>
<keyword evidence="2" id="KW-1185">Reference proteome</keyword>
<dbReference type="InParanoid" id="A0A0V0YYB7"/>
<dbReference type="AlphaFoldDB" id="A0A0V0YYB7"/>
<evidence type="ECO:0000313" key="2">
    <source>
        <dbReference type="Proteomes" id="UP000054776"/>
    </source>
</evidence>
<comment type="caution">
    <text evidence="1">The sequence shown here is derived from an EMBL/GenBank/DDBJ whole genome shotgun (WGS) entry which is preliminary data.</text>
</comment>
<sequence length="46" mass="5429">MPLHGLFILYLDFQLQKRATAGQKPNKCHRFDWLLFKLLTLNIANT</sequence>
<reference evidence="1 2" key="1">
    <citation type="submission" date="2015-01" db="EMBL/GenBank/DDBJ databases">
        <title>Evolution of Trichinella species and genotypes.</title>
        <authorList>
            <person name="Korhonen P.K."/>
            <person name="Edoardo P."/>
            <person name="Giuseppe L.R."/>
            <person name="Gasser R.B."/>
        </authorList>
    </citation>
    <scope>NUCLEOTIDE SEQUENCE [LARGE SCALE GENOMIC DNA]</scope>
    <source>
        <strain evidence="1">ISS3</strain>
    </source>
</reference>
<evidence type="ECO:0000313" key="1">
    <source>
        <dbReference type="EMBL" id="KRY05027.1"/>
    </source>
</evidence>
<protein>
    <submittedName>
        <fullName evidence="1">Uncharacterized protein</fullName>
    </submittedName>
</protein>
<accession>A0A0V0YYB7</accession>